<sequence length="449" mass="51561">MANNNNNSTILIPDKFINQSNLIQFNSFELKLLFNSLKSQRQKFKKSEEKKIDTLIAKLADIDFIQTQKTANNHIIINVDPLYRDAKNGTQFSRYTTLDIDIINSLKKKKAILLYVFAKKEIKKPDKQQAKAVTVSKTKLNNFTDYRNLNTLDTLVAEINKVNDKQSLSFEYDKKNKAFMFTLEDLVIESTNKRSLVDDAEKDLAKVSDEKLDSMFIDIATEIIKRNGGDTGINAVDMLKDIKENKEQEPTTYAGAITAINNENDSKNLLIKHSQLEYLIEKIDRKLEFIDSVAYEKATVNENYREWESEKEFNSAVPDINQAINELKKPENKTTVQLLMDIEEEVDVNILNYGTVQLEMDLKPYTLSDFELLDDLKLIKVIKANTEKVQLLTDAGVKFRRPSYLVPVLEKVVNVPKVIVTEDMLPDFTPDTTEYEPLDFSDEVPELTI</sequence>
<gene>
    <name evidence="1" type="ORF">FC64_GL000783</name>
</gene>
<dbReference type="RefSeq" id="WP_057906710.1">
    <property type="nucleotide sequence ID" value="NZ_AYYZ01000025.1"/>
</dbReference>
<comment type="caution">
    <text evidence="1">The sequence shown here is derived from an EMBL/GenBank/DDBJ whole genome shotgun (WGS) entry which is preliminary data.</text>
</comment>
<dbReference type="AlphaFoldDB" id="A0A0R1ZN92"/>
<dbReference type="Proteomes" id="UP000051291">
    <property type="component" value="Unassembled WGS sequence"/>
</dbReference>
<dbReference type="EMBL" id="AYYZ01000025">
    <property type="protein sequence ID" value="KRM52355.1"/>
    <property type="molecule type" value="Genomic_DNA"/>
</dbReference>
<protein>
    <submittedName>
        <fullName evidence="1">Uncharacterized protein</fullName>
    </submittedName>
</protein>
<proteinExistence type="predicted"/>
<name>A0A0R1ZN92_9LACO</name>
<accession>A0A0R1ZN92</accession>
<dbReference type="PATRIC" id="fig|1423820.4.peg.799"/>
<evidence type="ECO:0000313" key="1">
    <source>
        <dbReference type="EMBL" id="KRM52355.1"/>
    </source>
</evidence>
<keyword evidence="2" id="KW-1185">Reference proteome</keyword>
<organism evidence="1 2">
    <name type="scientific">Ligilactobacillus araffinosus DSM 20653</name>
    <dbReference type="NCBI Taxonomy" id="1423820"/>
    <lineage>
        <taxon>Bacteria</taxon>
        <taxon>Bacillati</taxon>
        <taxon>Bacillota</taxon>
        <taxon>Bacilli</taxon>
        <taxon>Lactobacillales</taxon>
        <taxon>Lactobacillaceae</taxon>
        <taxon>Ligilactobacillus</taxon>
    </lineage>
</organism>
<reference evidence="1 2" key="1">
    <citation type="journal article" date="2015" name="Genome Announc.">
        <title>Expanding the biotechnology potential of lactobacilli through comparative genomics of 213 strains and associated genera.</title>
        <authorList>
            <person name="Sun Z."/>
            <person name="Harris H.M."/>
            <person name="McCann A."/>
            <person name="Guo C."/>
            <person name="Argimon S."/>
            <person name="Zhang W."/>
            <person name="Yang X."/>
            <person name="Jeffery I.B."/>
            <person name="Cooney J.C."/>
            <person name="Kagawa T.F."/>
            <person name="Liu W."/>
            <person name="Song Y."/>
            <person name="Salvetti E."/>
            <person name="Wrobel A."/>
            <person name="Rasinkangas P."/>
            <person name="Parkhill J."/>
            <person name="Rea M.C."/>
            <person name="O'Sullivan O."/>
            <person name="Ritari J."/>
            <person name="Douillard F.P."/>
            <person name="Paul Ross R."/>
            <person name="Yang R."/>
            <person name="Briner A.E."/>
            <person name="Felis G.E."/>
            <person name="de Vos W.M."/>
            <person name="Barrangou R."/>
            <person name="Klaenhammer T.R."/>
            <person name="Caufield P.W."/>
            <person name="Cui Y."/>
            <person name="Zhang H."/>
            <person name="O'Toole P.W."/>
        </authorList>
    </citation>
    <scope>NUCLEOTIDE SEQUENCE [LARGE SCALE GENOMIC DNA]</scope>
    <source>
        <strain evidence="1 2">DSM 20653</strain>
    </source>
</reference>
<evidence type="ECO:0000313" key="2">
    <source>
        <dbReference type="Proteomes" id="UP000051291"/>
    </source>
</evidence>